<evidence type="ECO:0000313" key="12">
    <source>
        <dbReference type="RefSeq" id="XP_035688279.1"/>
    </source>
</evidence>
<dbReference type="InterPro" id="IPR009030">
    <property type="entry name" value="Growth_fac_rcpt_cys_sf"/>
</dbReference>
<sequence>MPTATETSPGSTVETITTAAPGTTEATPKLSTATSAQTEGTATRETPTLATTTATKTVELTQTRTQKISTDAKTTTPKQLTILSSTTAGLQATTQVKSTILSSTVEIQTPAATTAVTTPTESQKTISSTQTTTPIQSSMLSSTVDTTTSSATTRSQKTSRSTQTTKPSTVMSSSAQTTSTTFESTTISPSTTKQTSTVTSTEAPSTAELTLPRTSSIQTTKPIKSTVVTSTLAPTTATKTDELTQATSQRIPTSTQTTKPIESTVLSSTVSTTTLASTATKTDELTQATSQRIPTSTSTQTTKPIESTVLSSTIITTTLAPTATKTDELTQATSQRIPTSTSTQTTKPIESTVLSSTIITTTLAPTATKTNELTQVTSQRMPTSTQTTKSIESTVLSSTVLTTTLAPTTATKTDEQTQATSQRIPTSTSTHTTKPIASTVLSTTLAPTTATKTNELTQATSQRIPTSTSTQTTKPIESTVLSSTARTITLAPTTSTKTDELTQATSQRIPNSTSTQTTKPIESTVLSSTVLTTTLAPTATKTARLTSTPTSTTDGAMSTQATTLSSTMKKEETTFQTVPTAKATTVVPLETTTQFATVTSTEAATTAKTTLPSTSQSKPTSIQTTKPSTVLSSTVPKSTLAPTTATKTTGITLTTSQRNHTSIQTTKPIKSTELTSIALTSTLAPTTATKTDGITLTTSQGKPTSTQTTKPIKSTELLSTILTSTLAPTTARLISTQTTVLSSTVLTSTFAPTTAAKTAEFTPTTEQAKLTSTQTIKPIKSTDLTSTKVKTTLAPTTATKTAELTSTTEQAKLTSTQTTNSITSTEFSSTIGTSKLATTGTKTDGITLTTSQRKPTSTQTTKPIESTELTSTVLTSTLAPTTFAKTDGITLTTSQRKTTSTQTTKPIESTELTSTVLTSTLVPTTATKTVGMTTTQSKLTSTQTTKPMTSTVSSPALTTTLVSTTGTKTGTPTTSQVKPESTEETKAITSTILLSTVETTTSIPKEETTPTKGISTILSSTSEKTMPSPTTEATTINQDQSSTESQTATPIQTTSLPSTAKRKETSYATTTSTSTSARETTTPETTTESNPVTSTETPTTPELTIPTTSKTKRTSTQTTKPIVPTELMSTILTSTLAPTTATKTAELTPTTKQTKLTSTQTTKPITSTFLSSTALKTTLVPTTTTTLTTQRKLTSTQTTTPITSTVLSSTALNTTLVPTTTTALSSQRKLASTQTTKPITSPVLPSTAPTTTLVHTTGTKTITQTTSQVKSTEKTEAITSTIFLSTVETTTSIPKAETTPTKGISTILSSTSEKTMSPSLTTEATTINQDQSSTKSQTVTPIQTTTLPSTTKGKEETTHATIKTTKSTSSRTQETTTEFVPVATTEAVCTPYWTDFFNENTPTQGLNGYELETIAFLSTKYEICKDDRPIKDVQCLDAATNKTQNETGDVARCTTSEGLMCINGENLFTDDEQCEDYKVRFLCGCEESTTIQPVTTDGSCIPYWTEFFDEHTPIAGENGFEVETLEDLKTKHMICHGMLITDIDCVNGTGVPYTETGDVVFCNVTHGLRCFNHDNWFLNSTCDNYQVRFFCNCPAPTPSEPPVTTIQSSTSDQCVSHWTEFFDESTPTEGENGFETETLQDLREKYMICHGMLIADVECVNSTGTPLSETGDVAFCNVTHGLRCFNHDNWFLNSTCDNYKVRFFCSCPAPTPSEPPVTTIQPTTSDQCVSHWTEFFNDHTPTEGENGFEIETLQDLREKYMICHGMLITDVECVNNAGTPFSETGKVAFCNVTHGLRCYNHDNWYMNTTCDDYKIRFYCECPTTPAPTETTKTCAFWTQFFDEHTPTVGSNGLETETLQDLKNKYLICHGLPITDVECLNDNDISYSETGDVAYCNTTDGLRCFNHDNWYTDQQCDNYKVRFYCDCPTETTTQPETTAAPSCVPHWTQFFDEHTPTVGQNGLETETLQDLKNKYLICHGQEITDVECLDNNGTSFTDTGDVAFCDVTNGLRCYNSDNWYTEDGQCEDYKVRFYCDCPETTTPEPTCAPYWTEFFDESTPTDGQNGLETETLQDLRTKYMICHGLPIIDVECVDDNGISYLETGDVAYCNTTHGLRCYNSDNWYTEDQECSNYRVRFQCGCPITPEPPCGPYWTEFFDESTPTVGQNGLETETLQDLRTRYMICHGLPITDVECLDDNDVSYLDTGDVAYCTTTDGLQCFNSDNWYTEDQQCSNYKVRFQCGCPTTPAPVCAPHWTEFFDESTPTEGQNGLETETLQDLRTKYMICHDLPITGVECVDDNDVSYLDTGDVAYCTTTDGLQCYNSDNWYTDDQQCSNYKVRFQCGCPCETYWTEFFDESTPTEGENGLEAETLQDLRTKYMICHGLPITDVECVDDNGISYLETGDVAYCTTTDGLQCYNSDNWYTEDQQCSNYRVRFQCGCPTTPDVVTGIPLTTQPLTTYPPPFGNVTKVLIHTLMEGFNYTKNMSIEGTADRLWLEEGVLSMIGQMFDDHLGVDINLTVTSVVEGSVDVTTNVDLLESLIPTAYSRIMGDEWLNTVIKDEMPPDRYEYLIGIDTARRKLDEEHGHVHTLHYAMQHCGDFIPGCYPKELCLTWENETNCRCFNGFVSRGGHDCIHIHTSTPPPERCEPYWTPFFNTNSTTDGEYGGDMELLANIRQNYSICDDDKITDIMCRKAGTNETAEELGQTVLCNITTGLIGLRCFNNDNLDTDAGQCEDYEVSYKCGCDIEIVTSILSSRLVGIEWSEVFRDITSWEYKEVKKYYMRITHAMMEGIDGIFSMTFVGIEPGSIIVSVEINSTRAAVNLLRYRSLELIDDFHMIPEDMANGNQSIWELMGDECTDQMDGLHEGCTPVETCFLHHHGEYRCRCHSGFIENENKTKCMDVNECEMAIDDCSVYNKTCTNTIGSFSCNCPDGLWWNTTSASCGEPPKHKWVNTRINGTSQPQQQCPDCGLGTCEYNDTNGIPFCRCPDGSTGDNCDSAVAEAGSLAALAALAAIIPCCCCLAILAARKKHKKRKLLYFIPRESLLIVAPKMTDKTTSVFDNDSAYAARLEQTPNSWSSHTDSPSFSGSDAPLFIGRYMPTPESVRRRTSNEIYRESDDESIKQYHQIFKQDRKFKLERPKFTWLPPMT</sequence>
<dbReference type="PROSITE" id="PS00022">
    <property type="entry name" value="EGF_1"/>
    <property type="match status" value="1"/>
</dbReference>
<feature type="compositionally biased region" description="Polar residues" evidence="8">
    <location>
        <begin position="1311"/>
        <end position="1333"/>
    </location>
</feature>
<feature type="region of interest" description="Disordered" evidence="8">
    <location>
        <begin position="1001"/>
        <end position="1120"/>
    </location>
</feature>
<evidence type="ECO:0000256" key="9">
    <source>
        <dbReference type="SAM" id="Phobius"/>
    </source>
</evidence>
<feature type="transmembrane region" description="Helical" evidence="9">
    <location>
        <begin position="3006"/>
        <end position="3027"/>
    </location>
</feature>
<feature type="compositionally biased region" description="Polar residues" evidence="8">
    <location>
        <begin position="554"/>
        <end position="567"/>
    </location>
</feature>
<dbReference type="PROSITE" id="PS00010">
    <property type="entry name" value="ASX_HYDROXYL"/>
    <property type="match status" value="1"/>
</dbReference>
<dbReference type="RefSeq" id="XP_035688279.1">
    <property type="nucleotide sequence ID" value="XM_035832386.1"/>
</dbReference>
<feature type="region of interest" description="Disordered" evidence="8">
    <location>
        <begin position="1311"/>
        <end position="1377"/>
    </location>
</feature>
<feature type="region of interest" description="Disordered" evidence="8">
    <location>
        <begin position="1227"/>
        <end position="1251"/>
    </location>
</feature>
<dbReference type="OrthoDB" id="10056274at2759"/>
<feature type="region of interest" description="Disordered" evidence="8">
    <location>
        <begin position="962"/>
        <end position="985"/>
    </location>
</feature>
<feature type="compositionally biased region" description="Low complexity" evidence="8">
    <location>
        <begin position="1359"/>
        <end position="1377"/>
    </location>
</feature>
<evidence type="ECO:0000256" key="2">
    <source>
        <dbReference type="ARBA" id="ARBA00022525"/>
    </source>
</evidence>
<keyword evidence="9" id="KW-0472">Membrane</keyword>
<keyword evidence="6" id="KW-1015">Disulfide bond</keyword>
<feature type="region of interest" description="Disordered" evidence="8">
    <location>
        <begin position="545"/>
        <end position="571"/>
    </location>
</feature>
<keyword evidence="4" id="KW-0732">Signal</keyword>
<dbReference type="InterPro" id="IPR049883">
    <property type="entry name" value="NOTCH1_EGF-like"/>
</dbReference>
<dbReference type="Pfam" id="PF07645">
    <property type="entry name" value="EGF_CA"/>
    <property type="match status" value="1"/>
</dbReference>
<dbReference type="Proteomes" id="UP000001554">
    <property type="component" value="Chromosome 10"/>
</dbReference>
<evidence type="ECO:0000259" key="10">
    <source>
        <dbReference type="PROSITE" id="PS00022"/>
    </source>
</evidence>
<dbReference type="InterPro" id="IPR018097">
    <property type="entry name" value="EGF_Ca-bd_CS"/>
</dbReference>
<evidence type="ECO:0000256" key="3">
    <source>
        <dbReference type="ARBA" id="ARBA00022536"/>
    </source>
</evidence>
<feature type="compositionally biased region" description="Low complexity" evidence="8">
    <location>
        <begin position="112"/>
        <end position="201"/>
    </location>
</feature>
<dbReference type="Gene3D" id="2.10.25.10">
    <property type="entry name" value="Laminin"/>
    <property type="match status" value="1"/>
</dbReference>
<evidence type="ECO:0000256" key="4">
    <source>
        <dbReference type="ARBA" id="ARBA00022729"/>
    </source>
</evidence>
<feature type="region of interest" description="Disordered" evidence="8">
    <location>
        <begin position="1"/>
        <end position="46"/>
    </location>
</feature>
<feature type="compositionally biased region" description="Polar residues" evidence="8">
    <location>
        <begin position="416"/>
        <end position="433"/>
    </location>
</feature>
<feature type="region of interest" description="Disordered" evidence="8">
    <location>
        <begin position="241"/>
        <end position="260"/>
    </location>
</feature>
<feature type="region of interest" description="Disordered" evidence="8">
    <location>
        <begin position="281"/>
        <end position="303"/>
    </location>
</feature>
<protein>
    <submittedName>
        <fullName evidence="12">Mucin-5AC-like isoform X1</fullName>
    </submittedName>
</protein>
<evidence type="ECO:0000256" key="1">
    <source>
        <dbReference type="ARBA" id="ARBA00004613"/>
    </source>
</evidence>
<feature type="compositionally biased region" description="Polar residues" evidence="8">
    <location>
        <begin position="202"/>
        <end position="214"/>
    </location>
</feature>
<evidence type="ECO:0000313" key="11">
    <source>
        <dbReference type="Proteomes" id="UP000001554"/>
    </source>
</evidence>
<feature type="region of interest" description="Disordered" evidence="8">
    <location>
        <begin position="327"/>
        <end position="347"/>
    </location>
</feature>
<feature type="compositionally biased region" description="Polar residues" evidence="8">
    <location>
        <begin position="454"/>
        <end position="475"/>
    </location>
</feature>
<dbReference type="InterPro" id="IPR001881">
    <property type="entry name" value="EGF-like_Ca-bd_dom"/>
</dbReference>
<keyword evidence="2" id="KW-0964">Secreted</keyword>
<accession>A0A9J7N3G4</accession>
<reference evidence="12" key="2">
    <citation type="submission" date="2025-08" db="UniProtKB">
        <authorList>
            <consortium name="RefSeq"/>
        </authorList>
    </citation>
    <scope>IDENTIFICATION</scope>
    <source>
        <strain evidence="12">S238N-H82</strain>
        <tissue evidence="12">Testes</tissue>
    </source>
</reference>
<dbReference type="PANTHER" id="PTHR15031">
    <property type="entry name" value="CARTILAGE INTERMEDIATE LAYER PROTEIN CLIP"/>
    <property type="match status" value="1"/>
</dbReference>
<evidence type="ECO:0000256" key="5">
    <source>
        <dbReference type="ARBA" id="ARBA00022737"/>
    </source>
</evidence>
<reference evidence="11" key="1">
    <citation type="journal article" date="2020" name="Nat. Ecol. Evol.">
        <title>Deeply conserved synteny resolves early events in vertebrate evolution.</title>
        <authorList>
            <person name="Simakov O."/>
            <person name="Marletaz F."/>
            <person name="Yue J.X."/>
            <person name="O'Connell B."/>
            <person name="Jenkins J."/>
            <person name="Brandt A."/>
            <person name="Calef R."/>
            <person name="Tung C.H."/>
            <person name="Huang T.K."/>
            <person name="Schmutz J."/>
            <person name="Satoh N."/>
            <person name="Yu J.K."/>
            <person name="Putnam N.H."/>
            <person name="Green R.E."/>
            <person name="Rokhsar D.S."/>
        </authorList>
    </citation>
    <scope>NUCLEOTIDE SEQUENCE [LARGE SCALE GENOMIC DNA]</scope>
    <source>
        <strain evidence="11">S238N-H82</strain>
    </source>
</reference>
<dbReference type="GO" id="GO:0005509">
    <property type="term" value="F:calcium ion binding"/>
    <property type="evidence" value="ECO:0007669"/>
    <property type="project" value="InterPro"/>
</dbReference>
<feature type="compositionally biased region" description="Low complexity" evidence="8">
    <location>
        <begin position="12"/>
        <end position="28"/>
    </location>
</feature>
<feature type="compositionally biased region" description="Polar residues" evidence="8">
    <location>
        <begin position="611"/>
        <end position="635"/>
    </location>
</feature>
<dbReference type="GeneID" id="118424006"/>
<keyword evidence="7" id="KW-0325">Glycoprotein</keyword>
<evidence type="ECO:0000256" key="8">
    <source>
        <dbReference type="SAM" id="MobiDB-lite"/>
    </source>
</evidence>
<evidence type="ECO:0000256" key="7">
    <source>
        <dbReference type="ARBA" id="ARBA00023180"/>
    </source>
</evidence>
<dbReference type="InterPro" id="IPR039675">
    <property type="entry name" value="CILP1/CILP2"/>
</dbReference>
<dbReference type="GO" id="GO:0005576">
    <property type="term" value="C:extracellular region"/>
    <property type="evidence" value="ECO:0007669"/>
    <property type="project" value="UniProtKB-SubCell"/>
</dbReference>
<gene>
    <name evidence="12" type="primary">LOC118424006</name>
</gene>
<keyword evidence="9" id="KW-0812">Transmembrane</keyword>
<organism evidence="11 12">
    <name type="scientific">Branchiostoma floridae</name>
    <name type="common">Florida lancelet</name>
    <name type="synonym">Amphioxus</name>
    <dbReference type="NCBI Taxonomy" id="7739"/>
    <lineage>
        <taxon>Eukaryota</taxon>
        <taxon>Metazoa</taxon>
        <taxon>Chordata</taxon>
        <taxon>Cephalochordata</taxon>
        <taxon>Leptocardii</taxon>
        <taxon>Amphioxiformes</taxon>
        <taxon>Branchiostomatidae</taxon>
        <taxon>Branchiostoma</taxon>
    </lineage>
</organism>
<feature type="region of interest" description="Disordered" evidence="8">
    <location>
        <begin position="112"/>
        <end position="214"/>
    </location>
</feature>
<feature type="compositionally biased region" description="Polar residues" evidence="8">
    <location>
        <begin position="29"/>
        <end position="40"/>
    </location>
</feature>
<name>A0A9J7N3G4_BRAFL</name>
<dbReference type="InterPro" id="IPR000152">
    <property type="entry name" value="EGF-type_Asp/Asn_hydroxyl_site"/>
</dbReference>
<feature type="compositionally biased region" description="Polar residues" evidence="8">
    <location>
        <begin position="1"/>
        <end position="11"/>
    </location>
</feature>
<keyword evidence="9" id="KW-1133">Transmembrane helix</keyword>
<keyword evidence="11" id="KW-1185">Reference proteome</keyword>
<keyword evidence="3" id="KW-0245">EGF-like domain</keyword>
<feature type="region of interest" description="Disordered" evidence="8">
    <location>
        <begin position="496"/>
        <end position="520"/>
    </location>
</feature>
<comment type="subcellular location">
    <subcellularLocation>
        <location evidence="1">Secreted</location>
    </subcellularLocation>
</comment>
<feature type="compositionally biased region" description="Polar residues" evidence="8">
    <location>
        <begin position="1010"/>
        <end position="1058"/>
    </location>
</feature>
<keyword evidence="5" id="KW-0677">Repeat</keyword>
<evidence type="ECO:0000256" key="6">
    <source>
        <dbReference type="ARBA" id="ARBA00023157"/>
    </source>
</evidence>
<feature type="compositionally biased region" description="Polar residues" evidence="8">
    <location>
        <begin position="285"/>
        <end position="303"/>
    </location>
</feature>
<feature type="compositionally biased region" description="Polar residues" evidence="8">
    <location>
        <begin position="329"/>
        <end position="347"/>
    </location>
</feature>
<dbReference type="Pfam" id="PF13330">
    <property type="entry name" value="Mucin2_WxxW"/>
    <property type="match status" value="11"/>
</dbReference>
<dbReference type="SUPFAM" id="SSF57184">
    <property type="entry name" value="Growth factor receptor domain"/>
    <property type="match status" value="1"/>
</dbReference>
<feature type="compositionally biased region" description="Low complexity" evidence="8">
    <location>
        <begin position="1334"/>
        <end position="1351"/>
    </location>
</feature>
<dbReference type="SMART" id="SM00179">
    <property type="entry name" value="EGF_CA"/>
    <property type="match status" value="1"/>
</dbReference>
<dbReference type="PROSITE" id="PS01187">
    <property type="entry name" value="EGF_CA"/>
    <property type="match status" value="1"/>
</dbReference>
<dbReference type="KEGG" id="bfo:118424006"/>
<feature type="region of interest" description="Disordered" evidence="8">
    <location>
        <begin position="450"/>
        <end position="475"/>
    </location>
</feature>
<feature type="domain" description="EGF-like" evidence="10">
    <location>
        <begin position="2985"/>
        <end position="2996"/>
    </location>
</feature>
<proteinExistence type="predicted"/>
<feature type="compositionally biased region" description="Low complexity" evidence="8">
    <location>
        <begin position="1066"/>
        <end position="1120"/>
    </location>
</feature>
<dbReference type="PANTHER" id="PTHR15031:SF4">
    <property type="entry name" value="CARTILAGE INTERMEDIATE LAYER PROTEIN 1"/>
    <property type="match status" value="1"/>
</dbReference>
<feature type="compositionally biased region" description="Polar residues" evidence="8">
    <location>
        <begin position="243"/>
        <end position="260"/>
    </location>
</feature>
<feature type="compositionally biased region" description="Low complexity" evidence="8">
    <location>
        <begin position="962"/>
        <end position="975"/>
    </location>
</feature>
<dbReference type="CDD" id="cd00054">
    <property type="entry name" value="EGF_CA"/>
    <property type="match status" value="1"/>
</dbReference>
<feature type="compositionally biased region" description="Polar residues" evidence="8">
    <location>
        <begin position="1227"/>
        <end position="1239"/>
    </location>
</feature>
<dbReference type="InterPro" id="IPR025155">
    <property type="entry name" value="WxxW_domain"/>
</dbReference>
<feature type="region of interest" description="Disordered" evidence="8">
    <location>
        <begin position="608"/>
        <end position="637"/>
    </location>
</feature>
<feature type="region of interest" description="Disordered" evidence="8">
    <location>
        <begin position="410"/>
        <end position="433"/>
    </location>
</feature>
<dbReference type="InterPro" id="IPR000742">
    <property type="entry name" value="EGF"/>
</dbReference>